<dbReference type="Pfam" id="PF13508">
    <property type="entry name" value="Acetyltransf_7"/>
    <property type="match status" value="1"/>
</dbReference>
<proteinExistence type="predicted"/>
<dbReference type="InterPro" id="IPR000182">
    <property type="entry name" value="GNAT_dom"/>
</dbReference>
<evidence type="ECO:0000313" key="3">
    <source>
        <dbReference type="Proteomes" id="UP000049983"/>
    </source>
</evidence>
<dbReference type="Gene3D" id="3.40.630.30">
    <property type="match status" value="1"/>
</dbReference>
<evidence type="ECO:0000259" key="1">
    <source>
        <dbReference type="PROSITE" id="PS51186"/>
    </source>
</evidence>
<dbReference type="STRING" id="311410.LA5095_05319"/>
<sequence>MCCIDISMTPHFRSGQTTDVVACVDILRDWAEETPWMAELDERGSMQAFWRDIFETDKVWVAQTGSRIVGFCTRDDDNIGALYVIAGERSTGIGKRLLDLAKADCDWITVWAYEKNKDALRFYHREGLVEVNREIEVESNLMNIEHRWTNPDQI</sequence>
<dbReference type="GO" id="GO:0016747">
    <property type="term" value="F:acyltransferase activity, transferring groups other than amino-acyl groups"/>
    <property type="evidence" value="ECO:0007669"/>
    <property type="project" value="InterPro"/>
</dbReference>
<keyword evidence="3" id="KW-1185">Reference proteome</keyword>
<dbReference type="InterPro" id="IPR016181">
    <property type="entry name" value="Acyl_CoA_acyltransferase"/>
</dbReference>
<name>A0A0M7ASL4_9HYPH</name>
<feature type="domain" description="N-acetyltransferase" evidence="1">
    <location>
        <begin position="10"/>
        <end position="151"/>
    </location>
</feature>
<dbReference type="EMBL" id="CXWC01000014">
    <property type="protein sequence ID" value="CTQ77889.1"/>
    <property type="molecule type" value="Genomic_DNA"/>
</dbReference>
<dbReference type="PROSITE" id="PS51186">
    <property type="entry name" value="GNAT"/>
    <property type="match status" value="1"/>
</dbReference>
<dbReference type="Proteomes" id="UP000049983">
    <property type="component" value="Unassembled WGS sequence"/>
</dbReference>
<accession>A0A0M7ASL4</accession>
<protein>
    <submittedName>
        <fullName evidence="2">Putative acetyltransferase</fullName>
    </submittedName>
</protein>
<evidence type="ECO:0000313" key="2">
    <source>
        <dbReference type="EMBL" id="CTQ77889.1"/>
    </source>
</evidence>
<keyword evidence="2" id="KW-0808">Transferase</keyword>
<dbReference type="AlphaFoldDB" id="A0A0M7ASL4"/>
<dbReference type="CDD" id="cd04301">
    <property type="entry name" value="NAT_SF"/>
    <property type="match status" value="1"/>
</dbReference>
<organism evidence="2 3">
    <name type="scientific">Roseibium album</name>
    <dbReference type="NCBI Taxonomy" id="311410"/>
    <lineage>
        <taxon>Bacteria</taxon>
        <taxon>Pseudomonadati</taxon>
        <taxon>Pseudomonadota</taxon>
        <taxon>Alphaproteobacteria</taxon>
        <taxon>Hyphomicrobiales</taxon>
        <taxon>Stappiaceae</taxon>
        <taxon>Roseibium</taxon>
    </lineage>
</organism>
<reference evidence="3" key="1">
    <citation type="submission" date="2015-07" db="EMBL/GenBank/DDBJ databases">
        <authorList>
            <person name="Rodrigo-Torres Lidia"/>
            <person name="Arahal R.David."/>
        </authorList>
    </citation>
    <scope>NUCLEOTIDE SEQUENCE [LARGE SCALE GENOMIC DNA]</scope>
    <source>
        <strain evidence="3">CECT 5096</strain>
    </source>
</reference>
<gene>
    <name evidence="2" type="ORF">LA5096_05337</name>
</gene>
<dbReference type="SUPFAM" id="SSF55729">
    <property type="entry name" value="Acyl-CoA N-acyltransferases (Nat)"/>
    <property type="match status" value="1"/>
</dbReference>